<evidence type="ECO:0000313" key="3">
    <source>
        <dbReference type="Proteomes" id="UP001501116"/>
    </source>
</evidence>
<feature type="transmembrane region" description="Helical" evidence="1">
    <location>
        <begin position="201"/>
        <end position="220"/>
    </location>
</feature>
<organism evidence="2 3">
    <name type="scientific">Amycolatopsis minnesotensis</name>
    <dbReference type="NCBI Taxonomy" id="337894"/>
    <lineage>
        <taxon>Bacteria</taxon>
        <taxon>Bacillati</taxon>
        <taxon>Actinomycetota</taxon>
        <taxon>Actinomycetes</taxon>
        <taxon>Pseudonocardiales</taxon>
        <taxon>Pseudonocardiaceae</taxon>
        <taxon>Amycolatopsis</taxon>
    </lineage>
</organism>
<dbReference type="Proteomes" id="UP001501116">
    <property type="component" value="Unassembled WGS sequence"/>
</dbReference>
<evidence type="ECO:0008006" key="4">
    <source>
        <dbReference type="Google" id="ProtNLM"/>
    </source>
</evidence>
<proteinExistence type="predicted"/>
<protein>
    <recommendedName>
        <fullName evidence="4">Ferredoxin reductase</fullName>
    </recommendedName>
</protein>
<dbReference type="PANTHER" id="PTHR33927">
    <property type="entry name" value="TRANSMEMBRANE PROTEIN"/>
    <property type="match status" value="1"/>
</dbReference>
<evidence type="ECO:0000256" key="1">
    <source>
        <dbReference type="SAM" id="Phobius"/>
    </source>
</evidence>
<feature type="transmembrane region" description="Helical" evidence="1">
    <location>
        <begin position="102"/>
        <end position="125"/>
    </location>
</feature>
<feature type="transmembrane region" description="Helical" evidence="1">
    <location>
        <begin position="137"/>
        <end position="156"/>
    </location>
</feature>
<dbReference type="RefSeq" id="WP_344425832.1">
    <property type="nucleotide sequence ID" value="NZ_BAAANN010000026.1"/>
</dbReference>
<feature type="transmembrane region" description="Helical" evidence="1">
    <location>
        <begin position="176"/>
        <end position="195"/>
    </location>
</feature>
<sequence length="427" mass="46394">MSSPAALAATEWRPRRRNARLRVLLKHPAVSPYVRLGAFVCVVNALVVLASDPLPDPADLALVNLAVAVLIRQRLVVNALFRAVLRVPLSWPYPVRWAAGKVSHFGGIHVGAATCGVLWYVVATIGSVSEVEHGRKAPSSLILSAVIAAGLVVMTAAATRPVRERWHDLFERTHRWIGWTLLVLMVADVFAAAIARVGFSWRLVVVALVALSAALPWLSLRRVPIVVERLSRHAAAVRFPHPNWVPLGSAIAFSRAPWREWHPFAIVGSGTEGRGEVIVSRAGDWTSRFIDDPPDHIWLKGGATAGMGSVEALFPRVLFVATGSGIGPLMTVMTRRTMPFRVLWVTRDPLATYGEELTARVRGLDADAVVWDTTRHGKPDTVRLVEQCQAEFGAEAVICVSNKKLTWAVVGGMEASGVAAYGAIWDS</sequence>
<keyword evidence="1" id="KW-0472">Membrane</keyword>
<dbReference type="PANTHER" id="PTHR33927:SF5">
    <property type="entry name" value="ENZYME, PUTATIVE (AFU_ORTHOLOGUE AFUA_8G01222)-RELATED"/>
    <property type="match status" value="1"/>
</dbReference>
<reference evidence="3" key="1">
    <citation type="journal article" date="2019" name="Int. J. Syst. Evol. Microbiol.">
        <title>The Global Catalogue of Microorganisms (GCM) 10K type strain sequencing project: providing services to taxonomists for standard genome sequencing and annotation.</title>
        <authorList>
            <consortium name="The Broad Institute Genomics Platform"/>
            <consortium name="The Broad Institute Genome Sequencing Center for Infectious Disease"/>
            <person name="Wu L."/>
            <person name="Ma J."/>
        </authorList>
    </citation>
    <scope>NUCLEOTIDE SEQUENCE [LARGE SCALE GENOMIC DNA]</scope>
    <source>
        <strain evidence="3">JCM 14545</strain>
    </source>
</reference>
<keyword evidence="1" id="KW-0812">Transmembrane</keyword>
<evidence type="ECO:0000313" key="2">
    <source>
        <dbReference type="EMBL" id="GAA1975326.1"/>
    </source>
</evidence>
<keyword evidence="1" id="KW-1133">Transmembrane helix</keyword>
<dbReference type="InterPro" id="IPR052979">
    <property type="entry name" value="Adenylate-forming_domain"/>
</dbReference>
<gene>
    <name evidence="2" type="ORF">GCM10009754_58340</name>
</gene>
<dbReference type="EMBL" id="BAAANN010000026">
    <property type="protein sequence ID" value="GAA1975326.1"/>
    <property type="molecule type" value="Genomic_DNA"/>
</dbReference>
<name>A0ABP5D7H6_9PSEU</name>
<comment type="caution">
    <text evidence="2">The sequence shown here is derived from an EMBL/GenBank/DDBJ whole genome shotgun (WGS) entry which is preliminary data.</text>
</comment>
<accession>A0ABP5D7H6</accession>
<keyword evidence="3" id="KW-1185">Reference proteome</keyword>